<dbReference type="EMBL" id="CP015519">
    <property type="protein sequence ID" value="APG27977.1"/>
    <property type="molecule type" value="Genomic_DNA"/>
</dbReference>
<proteinExistence type="predicted"/>
<dbReference type="Gene3D" id="3.90.550.10">
    <property type="entry name" value="Spore Coat Polysaccharide Biosynthesis Protein SpsA, Chain A"/>
    <property type="match status" value="1"/>
</dbReference>
<name>A0A1L3GPX1_9BACT</name>
<dbReference type="STRING" id="1842532.A7E78_09085"/>
<dbReference type="Pfam" id="PF09837">
    <property type="entry name" value="DUF2064"/>
    <property type="match status" value="1"/>
</dbReference>
<dbReference type="RefSeq" id="WP_072283940.1">
    <property type="nucleotide sequence ID" value="NZ_CP015519.1"/>
</dbReference>
<dbReference type="KEGG" id="pef:A7E78_09085"/>
<dbReference type="InterPro" id="IPR018641">
    <property type="entry name" value="Trfase_1_rSAM/seldom-assoc"/>
</dbReference>
<keyword evidence="2" id="KW-1185">Reference proteome</keyword>
<dbReference type="OrthoDB" id="9798250at2"/>
<dbReference type="Proteomes" id="UP000182517">
    <property type="component" value="Chromosome"/>
</dbReference>
<evidence type="ECO:0008006" key="3">
    <source>
        <dbReference type="Google" id="ProtNLM"/>
    </source>
</evidence>
<dbReference type="PANTHER" id="PTHR36529">
    <property type="entry name" value="SLL1095 PROTEIN"/>
    <property type="match status" value="1"/>
</dbReference>
<dbReference type="AlphaFoldDB" id="A0A1L3GPX1"/>
<evidence type="ECO:0000313" key="1">
    <source>
        <dbReference type="EMBL" id="APG27977.1"/>
    </source>
</evidence>
<dbReference type="SUPFAM" id="SSF53448">
    <property type="entry name" value="Nucleotide-diphospho-sugar transferases"/>
    <property type="match status" value="1"/>
</dbReference>
<protein>
    <recommendedName>
        <fullName evidence="3">Glycosyltransferase</fullName>
    </recommendedName>
</protein>
<sequence>MANQVLGIFAKQPVAGRVKTRLCPPLSHQQAAELYRICLQETVSAMARAPAELVLFFDGDEAFFVETFPGLRLIPQSNGGLGQRLDRAFVQLFAEGCDAAALIGSDSPDLPIP</sequence>
<evidence type="ECO:0000313" key="2">
    <source>
        <dbReference type="Proteomes" id="UP000182517"/>
    </source>
</evidence>
<gene>
    <name evidence="1" type="ORF">A7E78_09085</name>
</gene>
<organism evidence="1 2">
    <name type="scientific">Syntrophotalea acetylenivorans</name>
    <dbReference type="NCBI Taxonomy" id="1842532"/>
    <lineage>
        <taxon>Bacteria</taxon>
        <taxon>Pseudomonadati</taxon>
        <taxon>Thermodesulfobacteriota</taxon>
        <taxon>Desulfuromonadia</taxon>
        <taxon>Desulfuromonadales</taxon>
        <taxon>Syntrophotaleaceae</taxon>
        <taxon>Syntrophotalea</taxon>
    </lineage>
</organism>
<dbReference type="InterPro" id="IPR029044">
    <property type="entry name" value="Nucleotide-diphossugar_trans"/>
</dbReference>
<dbReference type="PANTHER" id="PTHR36529:SF1">
    <property type="entry name" value="GLYCOSYLTRANSFERASE"/>
    <property type="match status" value="1"/>
</dbReference>
<accession>A0A1L3GPX1</accession>
<reference evidence="1 2" key="1">
    <citation type="journal article" date="2017" name="Genome Announc.">
        <title>Complete Genome Sequences of Two Acetylene-Fermenting Pelobacter acetylenicus Strains.</title>
        <authorList>
            <person name="Sutton J.M."/>
            <person name="Baesman S.M."/>
            <person name="Fierst J.L."/>
            <person name="Poret-Peterson A.T."/>
            <person name="Oremland R.S."/>
            <person name="Dunlap D.S."/>
            <person name="Akob D.M."/>
        </authorList>
    </citation>
    <scope>NUCLEOTIDE SEQUENCE [LARGE SCALE GENOMIC DNA]</scope>
    <source>
        <strain evidence="1 2">SFB93</strain>
    </source>
</reference>